<dbReference type="PATRIC" id="fig|1227482.3.peg.3036"/>
<organism evidence="2 3">
    <name type="scientific">Halorubrum lipolyticum DSM 21995</name>
    <dbReference type="NCBI Taxonomy" id="1227482"/>
    <lineage>
        <taxon>Archaea</taxon>
        <taxon>Methanobacteriati</taxon>
        <taxon>Methanobacteriota</taxon>
        <taxon>Stenosarchaea group</taxon>
        <taxon>Halobacteria</taxon>
        <taxon>Halobacteriales</taxon>
        <taxon>Haloferacaceae</taxon>
        <taxon>Halorubrum</taxon>
    </lineage>
</organism>
<gene>
    <name evidence="2" type="ORF">C469_15038</name>
</gene>
<proteinExistence type="predicted"/>
<keyword evidence="1" id="KW-1133">Transmembrane helix</keyword>
<keyword evidence="1" id="KW-0812">Transmembrane</keyword>
<dbReference type="RefSeq" id="WP_008008050.1">
    <property type="nucleotide sequence ID" value="NZ_AOJG01000041.1"/>
</dbReference>
<comment type="caution">
    <text evidence="2">The sequence shown here is derived from an EMBL/GenBank/DDBJ whole genome shotgun (WGS) entry which is preliminary data.</text>
</comment>
<feature type="transmembrane region" description="Helical" evidence="1">
    <location>
        <begin position="36"/>
        <end position="63"/>
    </location>
</feature>
<evidence type="ECO:0008006" key="4">
    <source>
        <dbReference type="Google" id="ProtNLM"/>
    </source>
</evidence>
<keyword evidence="1" id="KW-0472">Membrane</keyword>
<feature type="transmembrane region" description="Helical" evidence="1">
    <location>
        <begin position="12"/>
        <end position="30"/>
    </location>
</feature>
<name>M0NHL9_9EURY</name>
<dbReference type="AlphaFoldDB" id="M0NHL9"/>
<dbReference type="OrthoDB" id="377447at2157"/>
<evidence type="ECO:0000256" key="1">
    <source>
        <dbReference type="SAM" id="Phobius"/>
    </source>
</evidence>
<keyword evidence="3" id="KW-1185">Reference proteome</keyword>
<sequence>MSAENDTGNPIIVALASLIIPGLGHIIGGLKGRGLYWLGGFVIYMLVSTVLVFVGIGIFMLLLEPVWHLGAAIDGYVQASD</sequence>
<dbReference type="EMBL" id="AOJG01000041">
    <property type="protein sequence ID" value="EMA57058.1"/>
    <property type="molecule type" value="Genomic_DNA"/>
</dbReference>
<protein>
    <recommendedName>
        <fullName evidence="4">TM2 domain-containing protein</fullName>
    </recommendedName>
</protein>
<dbReference type="STRING" id="1227482.C469_15038"/>
<evidence type="ECO:0000313" key="3">
    <source>
        <dbReference type="Proteomes" id="UP000011650"/>
    </source>
</evidence>
<evidence type="ECO:0000313" key="2">
    <source>
        <dbReference type="EMBL" id="EMA57058.1"/>
    </source>
</evidence>
<accession>M0NHL9</accession>
<reference evidence="2 3" key="1">
    <citation type="journal article" date="2014" name="PLoS Genet.">
        <title>Phylogenetically driven sequencing of extremely halophilic archaea reveals strategies for static and dynamic osmo-response.</title>
        <authorList>
            <person name="Becker E.A."/>
            <person name="Seitzer P.M."/>
            <person name="Tritt A."/>
            <person name="Larsen D."/>
            <person name="Krusor M."/>
            <person name="Yao A.I."/>
            <person name="Wu D."/>
            <person name="Madern D."/>
            <person name="Eisen J.A."/>
            <person name="Darling A.E."/>
            <person name="Facciotti M.T."/>
        </authorList>
    </citation>
    <scope>NUCLEOTIDE SEQUENCE [LARGE SCALE GENOMIC DNA]</scope>
    <source>
        <strain evidence="2 3">DSM 21995</strain>
    </source>
</reference>
<dbReference type="Proteomes" id="UP000011650">
    <property type="component" value="Unassembled WGS sequence"/>
</dbReference>